<accession>A0A8T4IJH3</accession>
<dbReference type="EMBL" id="JAGSMN010000065">
    <property type="protein sequence ID" value="MBR7672099.1"/>
    <property type="molecule type" value="Genomic_DNA"/>
</dbReference>
<reference evidence="6" key="1">
    <citation type="submission" date="2021-04" db="EMBL/GenBank/DDBJ databases">
        <title>Sequencing of actinobacteria type strains.</title>
        <authorList>
            <person name="Nguyen G.-S."/>
            <person name="Wentzel A."/>
        </authorList>
    </citation>
    <scope>NUCLEOTIDE SEQUENCE</scope>
    <source>
        <strain evidence="6">DSM 42095</strain>
    </source>
</reference>
<dbReference type="Pfam" id="PF21274">
    <property type="entry name" value="Rng_hyd_C"/>
    <property type="match status" value="1"/>
</dbReference>
<dbReference type="Gene3D" id="3.40.30.120">
    <property type="match status" value="1"/>
</dbReference>
<dbReference type="GO" id="GO:0016709">
    <property type="term" value="F:oxidoreductase activity, acting on paired donors, with incorporation or reduction of molecular oxygen, NAD(P)H as one donor, and incorporation of one atom of oxygen"/>
    <property type="evidence" value="ECO:0007669"/>
    <property type="project" value="UniProtKB-ARBA"/>
</dbReference>
<keyword evidence="3" id="KW-0274">FAD</keyword>
<keyword evidence="7" id="KW-1185">Reference proteome</keyword>
<dbReference type="PANTHER" id="PTHR43004:SF19">
    <property type="entry name" value="BINDING MONOOXYGENASE, PUTATIVE (JCVI)-RELATED"/>
    <property type="match status" value="1"/>
</dbReference>
<evidence type="ECO:0000313" key="6">
    <source>
        <dbReference type="EMBL" id="MBR7672099.1"/>
    </source>
</evidence>
<dbReference type="Proteomes" id="UP000675554">
    <property type="component" value="Unassembled WGS sequence"/>
</dbReference>
<name>A0A8T4IJH3_9ACTN</name>
<dbReference type="SUPFAM" id="SSF51905">
    <property type="entry name" value="FAD/NAD(P)-binding domain"/>
    <property type="match status" value="1"/>
</dbReference>
<dbReference type="GO" id="GO:0071949">
    <property type="term" value="F:FAD binding"/>
    <property type="evidence" value="ECO:0007669"/>
    <property type="project" value="InterPro"/>
</dbReference>
<dbReference type="PANTHER" id="PTHR43004">
    <property type="entry name" value="TRK SYSTEM POTASSIUM UPTAKE PROTEIN"/>
    <property type="match status" value="1"/>
</dbReference>
<gene>
    <name evidence="6" type="ORF">KDA82_03410</name>
</gene>
<protein>
    <submittedName>
        <fullName evidence="6">FAD-dependent monooxygenase</fullName>
    </submittedName>
</protein>
<organism evidence="6 7">
    <name type="scientific">Streptomyces daliensis</name>
    <dbReference type="NCBI Taxonomy" id="299421"/>
    <lineage>
        <taxon>Bacteria</taxon>
        <taxon>Bacillati</taxon>
        <taxon>Actinomycetota</taxon>
        <taxon>Actinomycetes</taxon>
        <taxon>Kitasatosporales</taxon>
        <taxon>Streptomycetaceae</taxon>
        <taxon>Streptomyces</taxon>
    </lineage>
</organism>
<evidence type="ECO:0000256" key="2">
    <source>
        <dbReference type="ARBA" id="ARBA00022630"/>
    </source>
</evidence>
<dbReference type="AlphaFoldDB" id="A0A8T4IJH3"/>
<comment type="caution">
    <text evidence="6">The sequence shown here is derived from an EMBL/GenBank/DDBJ whole genome shotgun (WGS) entry which is preliminary data.</text>
</comment>
<feature type="domain" description="FAD-binding" evidence="5">
    <location>
        <begin position="23"/>
        <end position="364"/>
    </location>
</feature>
<evidence type="ECO:0000256" key="4">
    <source>
        <dbReference type="SAM" id="MobiDB-lite"/>
    </source>
</evidence>
<keyword evidence="6" id="KW-0503">Monooxygenase</keyword>
<feature type="compositionally biased region" description="Low complexity" evidence="4">
    <location>
        <begin position="455"/>
        <end position="471"/>
    </location>
</feature>
<dbReference type="InterPro" id="IPR002938">
    <property type="entry name" value="FAD-bd"/>
</dbReference>
<evidence type="ECO:0000256" key="1">
    <source>
        <dbReference type="ARBA" id="ARBA00001974"/>
    </source>
</evidence>
<dbReference type="InterPro" id="IPR050641">
    <property type="entry name" value="RIFMO-like"/>
</dbReference>
<dbReference type="Gene3D" id="3.50.50.60">
    <property type="entry name" value="FAD/NAD(P)-binding domain"/>
    <property type="match status" value="1"/>
</dbReference>
<dbReference type="Gene3D" id="3.30.70.2450">
    <property type="match status" value="1"/>
</dbReference>
<dbReference type="PRINTS" id="PR00420">
    <property type="entry name" value="RNGMNOXGNASE"/>
</dbReference>
<feature type="region of interest" description="Disordered" evidence="4">
    <location>
        <begin position="452"/>
        <end position="471"/>
    </location>
</feature>
<feature type="region of interest" description="Disordered" evidence="4">
    <location>
        <begin position="1"/>
        <end position="20"/>
    </location>
</feature>
<evidence type="ECO:0000259" key="5">
    <source>
        <dbReference type="Pfam" id="PF01494"/>
    </source>
</evidence>
<keyword evidence="2" id="KW-0285">Flavoprotein</keyword>
<evidence type="ECO:0000256" key="3">
    <source>
        <dbReference type="ARBA" id="ARBA00022827"/>
    </source>
</evidence>
<keyword evidence="6" id="KW-0560">Oxidoreductase</keyword>
<sequence length="526" mass="55866">MNRTPEPERHDGSRSSHSTRDTYDVLVVGAGPTGLLLAGDLAEAGHAVGLVERRTDTTSNLSRALVVHARTMEQLDARGLADELAERGHPIEKLRLFGHATLDPTRLHSRFPYVLVTPQYEVEQLLERRARKAGVTFLYGTRMRGLRQNGEGVEVDVLTGTGTGTDDAGTGNGVLRARYLVGTDGVHSSVREAIGLPFPGRSALRSIVLADVRLAQTPDSPFAVNASRDAFAVIGTFGDGWHRVIGWSRDRQFPDSAPVGMEEVRAIARGAFGTDYGMHDARWMSRFHSDERQAPAYRVGRVFLAGDAAHVHSPAGGMGMNTGLQDAANLGWKLSAVLGGHAGDALLDTYEGERHPVGALVLRTSGAVLRLALAGSGPGRAVRSTVAGLVNRVRPLADRGIRTVSGIGIDYPAPRGAHPLTGRRVPDLALADGRLYELLRGGRFVLVTPERAPDADTGAADSGAADSGAADGYGDRVLRTTLRAASPRNTGRTLLIRPDGHVAWAADHPEQGGLRQALATWAGTAA</sequence>
<dbReference type="InterPro" id="IPR036188">
    <property type="entry name" value="FAD/NAD-bd_sf"/>
</dbReference>
<comment type="cofactor">
    <cofactor evidence="1">
        <name>FAD</name>
        <dbReference type="ChEBI" id="CHEBI:57692"/>
    </cofactor>
</comment>
<dbReference type="Pfam" id="PF01494">
    <property type="entry name" value="FAD_binding_3"/>
    <property type="match status" value="1"/>
</dbReference>
<evidence type="ECO:0000313" key="7">
    <source>
        <dbReference type="Proteomes" id="UP000675554"/>
    </source>
</evidence>
<proteinExistence type="predicted"/>